<evidence type="ECO:0000313" key="4">
    <source>
        <dbReference type="Proteomes" id="UP000298138"/>
    </source>
</evidence>
<gene>
    <name evidence="3" type="ORF">EX30DRAFT_341362</name>
</gene>
<reference evidence="3 4" key="1">
    <citation type="submission" date="2019-04" db="EMBL/GenBank/DDBJ databases">
        <title>Comparative genomics and transcriptomics to analyze fruiting body development in filamentous ascomycetes.</title>
        <authorList>
            <consortium name="DOE Joint Genome Institute"/>
            <person name="Lutkenhaus R."/>
            <person name="Traeger S."/>
            <person name="Breuer J."/>
            <person name="Kuo A."/>
            <person name="Lipzen A."/>
            <person name="Pangilinan J."/>
            <person name="Dilworth D."/>
            <person name="Sandor L."/>
            <person name="Poggeler S."/>
            <person name="Barry K."/>
            <person name="Grigoriev I.V."/>
            <person name="Nowrousian M."/>
        </authorList>
    </citation>
    <scope>NUCLEOTIDE SEQUENCE [LARGE SCALE GENOMIC DNA]</scope>
    <source>
        <strain evidence="3 4">CBS 389.68</strain>
    </source>
</reference>
<proteinExistence type="predicted"/>
<feature type="compositionally biased region" description="Low complexity" evidence="1">
    <location>
        <begin position="49"/>
        <end position="60"/>
    </location>
</feature>
<sequence length="93" mass="9888">MIVATALLALSPVRWIARKCAPHQVGEGPSEELALLPSPTPMTAPPARRPTFTHSPWPHASLPPLPPSSIIPLASPFSRASSHSSPKISEISR</sequence>
<keyword evidence="2" id="KW-0732">Signal</keyword>
<evidence type="ECO:0000256" key="1">
    <source>
        <dbReference type="SAM" id="MobiDB-lite"/>
    </source>
</evidence>
<dbReference type="EMBL" id="ML220123">
    <property type="protein sequence ID" value="TGZ80718.1"/>
    <property type="molecule type" value="Genomic_DNA"/>
</dbReference>
<evidence type="ECO:0008006" key="5">
    <source>
        <dbReference type="Google" id="ProtNLM"/>
    </source>
</evidence>
<organism evidence="3 4">
    <name type="scientific">Ascodesmis nigricans</name>
    <dbReference type="NCBI Taxonomy" id="341454"/>
    <lineage>
        <taxon>Eukaryota</taxon>
        <taxon>Fungi</taxon>
        <taxon>Dikarya</taxon>
        <taxon>Ascomycota</taxon>
        <taxon>Pezizomycotina</taxon>
        <taxon>Pezizomycetes</taxon>
        <taxon>Pezizales</taxon>
        <taxon>Ascodesmidaceae</taxon>
        <taxon>Ascodesmis</taxon>
    </lineage>
</organism>
<accession>A0A4S2MVS2</accession>
<dbReference type="InParanoid" id="A0A4S2MVS2"/>
<evidence type="ECO:0000313" key="3">
    <source>
        <dbReference type="EMBL" id="TGZ80718.1"/>
    </source>
</evidence>
<keyword evidence="4" id="KW-1185">Reference proteome</keyword>
<dbReference type="Proteomes" id="UP000298138">
    <property type="component" value="Unassembled WGS sequence"/>
</dbReference>
<feature type="chain" id="PRO_5020202535" description="REJ domain-containing protein" evidence="2">
    <location>
        <begin position="18"/>
        <end position="93"/>
    </location>
</feature>
<dbReference type="AlphaFoldDB" id="A0A4S2MVS2"/>
<feature type="region of interest" description="Disordered" evidence="1">
    <location>
        <begin position="25"/>
        <end position="63"/>
    </location>
</feature>
<evidence type="ECO:0000256" key="2">
    <source>
        <dbReference type="SAM" id="SignalP"/>
    </source>
</evidence>
<protein>
    <recommendedName>
        <fullName evidence="5">REJ domain-containing protein</fullName>
    </recommendedName>
</protein>
<feature type="signal peptide" evidence="2">
    <location>
        <begin position="1"/>
        <end position="17"/>
    </location>
</feature>
<feature type="compositionally biased region" description="Pro residues" evidence="1">
    <location>
        <begin position="38"/>
        <end position="48"/>
    </location>
</feature>
<name>A0A4S2MVS2_9PEZI</name>